<dbReference type="InterPro" id="IPR036061">
    <property type="entry name" value="CheW-like_dom_sf"/>
</dbReference>
<dbReference type="RefSeq" id="WP_211614226.1">
    <property type="nucleotide sequence ID" value="NZ_CAJNBK010000018.1"/>
</dbReference>
<evidence type="ECO:0000313" key="3">
    <source>
        <dbReference type="Proteomes" id="UP000672526"/>
    </source>
</evidence>
<proteinExistence type="predicted"/>
<dbReference type="PROSITE" id="PS50851">
    <property type="entry name" value="CHEW"/>
    <property type="match status" value="1"/>
</dbReference>
<feature type="domain" description="CheW-like" evidence="1">
    <location>
        <begin position="1"/>
        <end position="104"/>
    </location>
</feature>
<dbReference type="EMBL" id="CAJNBK010000018">
    <property type="protein sequence ID" value="CAE6799437.1"/>
    <property type="molecule type" value="Genomic_DNA"/>
</dbReference>
<dbReference type="Proteomes" id="UP000672526">
    <property type="component" value="Unassembled WGS sequence"/>
</dbReference>
<gene>
    <name evidence="2" type="ORF">R69888_05136</name>
</gene>
<keyword evidence="3" id="KW-1185">Reference proteome</keyword>
<accession>A0ABM8SBD8</accession>
<dbReference type="Gene3D" id="2.40.50.180">
    <property type="entry name" value="CheA-289, Domain 4"/>
    <property type="match status" value="1"/>
</dbReference>
<dbReference type="InterPro" id="IPR002545">
    <property type="entry name" value="CheW-lke_dom"/>
</dbReference>
<sequence>MLHLRRELLTVIDVRTMYGMPPYEDLTQAKMLIVEHRDEKYGLVVNAVDNIVTIDAASRIPVPAMLTRQLGNGWGNGMTEAVELPGRGTLMLIDLATPCERAAAEPAEA</sequence>
<organism evidence="2 3">
    <name type="scientific">Paraburkholderia haematera</name>
    <dbReference type="NCBI Taxonomy" id="2793077"/>
    <lineage>
        <taxon>Bacteria</taxon>
        <taxon>Pseudomonadati</taxon>
        <taxon>Pseudomonadota</taxon>
        <taxon>Betaproteobacteria</taxon>
        <taxon>Burkholderiales</taxon>
        <taxon>Burkholderiaceae</taxon>
        <taxon>Paraburkholderia</taxon>
    </lineage>
</organism>
<protein>
    <recommendedName>
        <fullName evidence="1">CheW-like domain-containing protein</fullName>
    </recommendedName>
</protein>
<dbReference type="SUPFAM" id="SSF50341">
    <property type="entry name" value="CheW-like"/>
    <property type="match status" value="1"/>
</dbReference>
<dbReference type="Pfam" id="PF01584">
    <property type="entry name" value="CheW"/>
    <property type="match status" value="1"/>
</dbReference>
<evidence type="ECO:0000259" key="1">
    <source>
        <dbReference type="PROSITE" id="PS50851"/>
    </source>
</evidence>
<name>A0ABM8SBD8_9BURK</name>
<reference evidence="2 3" key="1">
    <citation type="submission" date="2021-02" db="EMBL/GenBank/DDBJ databases">
        <authorList>
            <person name="Vanwijnsberghe S."/>
        </authorList>
    </citation>
    <scope>NUCLEOTIDE SEQUENCE [LARGE SCALE GENOMIC DNA]</scope>
    <source>
        <strain evidence="2 3">LMG 31837</strain>
    </source>
</reference>
<comment type="caution">
    <text evidence="2">The sequence shown here is derived from an EMBL/GenBank/DDBJ whole genome shotgun (WGS) entry which is preliminary data.</text>
</comment>
<evidence type="ECO:0000313" key="2">
    <source>
        <dbReference type="EMBL" id="CAE6799437.1"/>
    </source>
</evidence>